<dbReference type="Proteomes" id="UP000677436">
    <property type="component" value="Chromosome"/>
</dbReference>
<organism evidence="2 3">
    <name type="scientific">Polycladomyces abyssicola</name>
    <dbReference type="NCBI Taxonomy" id="1125966"/>
    <lineage>
        <taxon>Bacteria</taxon>
        <taxon>Bacillati</taxon>
        <taxon>Bacillota</taxon>
        <taxon>Bacilli</taxon>
        <taxon>Bacillales</taxon>
        <taxon>Thermoactinomycetaceae</taxon>
        <taxon>Polycladomyces</taxon>
    </lineage>
</organism>
<gene>
    <name evidence="2" type="ORF">JIR001_08780</name>
</gene>
<keyword evidence="3" id="KW-1185">Reference proteome</keyword>
<keyword evidence="1" id="KW-0175">Coiled coil</keyword>
<evidence type="ECO:0000313" key="3">
    <source>
        <dbReference type="Proteomes" id="UP000677436"/>
    </source>
</evidence>
<sequence length="68" mass="7931">MTTHSKVRQTLASLEGAKATMDSYIAITQDEKAREIFRRNAQKLEVVLERLKKRMGEIEFEEPQFKGF</sequence>
<reference evidence="2" key="2">
    <citation type="journal article" date="2021" name="Microbiol. Resour. Announc.">
        <title>Complete Genome Sequence of Polycladomyces abyssicola JIR-001T, Isolated from Hemipelagic Sediment in Deep Seawater.</title>
        <authorList>
            <person name="Tsubouchi T."/>
            <person name="Kaneko Y."/>
        </authorList>
    </citation>
    <scope>NUCLEOTIDE SEQUENCE</scope>
    <source>
        <strain evidence="2">JIR-001</strain>
    </source>
</reference>
<dbReference type="EMBL" id="AP024601">
    <property type="protein sequence ID" value="BCU81095.1"/>
    <property type="molecule type" value="Genomic_DNA"/>
</dbReference>
<dbReference type="RefSeq" id="WP_212774378.1">
    <property type="nucleotide sequence ID" value="NZ_AP024601.1"/>
</dbReference>
<feature type="coiled-coil region" evidence="1">
    <location>
        <begin position="34"/>
        <end position="61"/>
    </location>
</feature>
<accession>A0A8D5UDG5</accession>
<evidence type="ECO:0000313" key="2">
    <source>
        <dbReference type="EMBL" id="BCU81095.1"/>
    </source>
</evidence>
<name>A0A8D5UDG5_9BACL</name>
<evidence type="ECO:0000256" key="1">
    <source>
        <dbReference type="SAM" id="Coils"/>
    </source>
</evidence>
<proteinExistence type="predicted"/>
<reference evidence="2" key="1">
    <citation type="journal article" date="2013" name="Int. J. Syst. Evol. Microbiol.">
        <title>Polycladomyces abyssicola gen. nov., sp. nov., a thermophilic filamentous bacterium isolated from hemipelagic sediment.</title>
        <authorList>
            <person name="Tsubouchi T."/>
            <person name="Shimane Y."/>
            <person name="Mori K."/>
            <person name="Usui K."/>
            <person name="Hiraki T."/>
            <person name="Tame A."/>
            <person name="Uematsu K."/>
            <person name="Maruyama T."/>
            <person name="Hatada Y."/>
        </authorList>
    </citation>
    <scope>NUCLEOTIDE SEQUENCE</scope>
    <source>
        <strain evidence="2">JIR-001</strain>
    </source>
</reference>
<dbReference type="InterPro" id="IPR012452">
    <property type="entry name" value="DUF1657"/>
</dbReference>
<dbReference type="AlphaFoldDB" id="A0A8D5UDG5"/>
<dbReference type="Pfam" id="PF07870">
    <property type="entry name" value="DUF1657"/>
    <property type="match status" value="1"/>
</dbReference>
<protein>
    <submittedName>
        <fullName evidence="2">NADH dehydrogenase</fullName>
    </submittedName>
</protein>
<dbReference type="KEGG" id="pabs:JIR001_08780"/>